<proteinExistence type="predicted"/>
<reference evidence="1 2" key="1">
    <citation type="submission" date="2020-05" db="EMBL/GenBank/DDBJ databases">
        <title>Flexivirga sp. ID2601S isolated from air conditioner.</title>
        <authorList>
            <person name="Kim D.H."/>
        </authorList>
    </citation>
    <scope>NUCLEOTIDE SEQUENCE [LARGE SCALE GENOMIC DNA]</scope>
    <source>
        <strain evidence="1 2">ID2601S</strain>
    </source>
</reference>
<dbReference type="SUPFAM" id="SSF52980">
    <property type="entry name" value="Restriction endonuclease-like"/>
    <property type="match status" value="1"/>
</dbReference>
<organism evidence="1 2">
    <name type="scientific">Flexivirga aerilata</name>
    <dbReference type="NCBI Taxonomy" id="1656889"/>
    <lineage>
        <taxon>Bacteria</taxon>
        <taxon>Bacillati</taxon>
        <taxon>Actinomycetota</taxon>
        <taxon>Actinomycetes</taxon>
        <taxon>Micrococcales</taxon>
        <taxon>Dermacoccaceae</taxon>
        <taxon>Flexivirga</taxon>
    </lineage>
</organism>
<keyword evidence="2" id="KW-1185">Reference proteome</keyword>
<name>A0A849AL83_9MICO</name>
<gene>
    <name evidence="1" type="ORF">HJ588_12590</name>
</gene>
<dbReference type="Proteomes" id="UP000557772">
    <property type="component" value="Unassembled WGS sequence"/>
</dbReference>
<protein>
    <recommendedName>
        <fullName evidence="3">DUF559 domain-containing protein</fullName>
    </recommendedName>
</protein>
<dbReference type="InterPro" id="IPR011335">
    <property type="entry name" value="Restrct_endonuc-II-like"/>
</dbReference>
<dbReference type="EMBL" id="JABENB010000002">
    <property type="protein sequence ID" value="NNG40101.1"/>
    <property type="molecule type" value="Genomic_DNA"/>
</dbReference>
<sequence>MSYGVSHHTAASLWGATPPESADVHLAVPHKVRCEIPGIRVHRYRKPPKMVHRNGIGLTTPLGTYLDLASFTELVPLVVLGDSLVRHCALTPADLVAATTGHEGGRGIRLARRAATLVRGNVDSPRETMLRLLLVLGGLPEPVVDHRIHAADGSLLRRLDLAYLEQLLAVEYDGRHHIERTGQWHGDILRREEFEQAGWRFVVITSPDIWRTPGATLDRVGTALRERGVVLPRRTDAWRAHFPDRRGLAG</sequence>
<evidence type="ECO:0008006" key="3">
    <source>
        <dbReference type="Google" id="ProtNLM"/>
    </source>
</evidence>
<accession>A0A849AL83</accession>
<comment type="caution">
    <text evidence="1">The sequence shown here is derived from an EMBL/GenBank/DDBJ whole genome shotgun (WGS) entry which is preliminary data.</text>
</comment>
<dbReference type="AlphaFoldDB" id="A0A849AL83"/>
<evidence type="ECO:0000313" key="2">
    <source>
        <dbReference type="Proteomes" id="UP000557772"/>
    </source>
</evidence>
<evidence type="ECO:0000313" key="1">
    <source>
        <dbReference type="EMBL" id="NNG40101.1"/>
    </source>
</evidence>